<evidence type="ECO:0000313" key="3">
    <source>
        <dbReference type="EMBL" id="GGJ36329.1"/>
    </source>
</evidence>
<evidence type="ECO:0000313" key="4">
    <source>
        <dbReference type="Proteomes" id="UP000661507"/>
    </source>
</evidence>
<gene>
    <name evidence="3" type="ORF">GCM10011320_50120</name>
</gene>
<proteinExistence type="predicted"/>
<keyword evidence="1" id="KW-1133">Transmembrane helix</keyword>
<dbReference type="InterPro" id="IPR032816">
    <property type="entry name" value="VTT_dom"/>
</dbReference>
<dbReference type="GO" id="GO:0005886">
    <property type="term" value="C:plasma membrane"/>
    <property type="evidence" value="ECO:0007669"/>
    <property type="project" value="TreeGrafter"/>
</dbReference>
<dbReference type="PANTHER" id="PTHR42709:SF2">
    <property type="entry name" value="INNER MEMBRANE PROTEIN YOHD"/>
    <property type="match status" value="1"/>
</dbReference>
<feature type="transmembrane region" description="Helical" evidence="1">
    <location>
        <begin position="53"/>
        <end position="76"/>
    </location>
</feature>
<name>A0A917KYU9_9PROT</name>
<dbReference type="Pfam" id="PF09335">
    <property type="entry name" value="VTT_dom"/>
    <property type="match status" value="1"/>
</dbReference>
<organism evidence="3 4">
    <name type="scientific">Neoroseomonas lacus</name>
    <dbReference type="NCBI Taxonomy" id="287609"/>
    <lineage>
        <taxon>Bacteria</taxon>
        <taxon>Pseudomonadati</taxon>
        <taxon>Pseudomonadota</taxon>
        <taxon>Alphaproteobacteria</taxon>
        <taxon>Acetobacterales</taxon>
        <taxon>Acetobacteraceae</taxon>
        <taxon>Neoroseomonas</taxon>
    </lineage>
</organism>
<sequence length="221" mass="24384">MNPVVIPLGTSSGQDGRNKHGGFRLAEFWAEWGAFAYLGAALWSFFEGETFVLAAAAIGATVGLVDPWILLGSVWIGSYLGDQTWFYLGRRYGPSILQRFPKSRPRVESANRLLEQYGTLFVLTFRFLYGIRNIASVVCGLAGYSRVRFAVLNFVAAGIWASSFVAAGWFLGAWLGVERLFWTICVIAGVALVFFVARHFCTRGRRAAAAARRGEPVIVRD</sequence>
<dbReference type="InterPro" id="IPR051311">
    <property type="entry name" value="DedA_domain"/>
</dbReference>
<dbReference type="PANTHER" id="PTHR42709">
    <property type="entry name" value="ALKALINE PHOSPHATASE LIKE PROTEIN"/>
    <property type="match status" value="1"/>
</dbReference>
<reference evidence="3" key="1">
    <citation type="journal article" date="2014" name="Int. J. Syst. Evol. Microbiol.">
        <title>Complete genome sequence of Corynebacterium casei LMG S-19264T (=DSM 44701T), isolated from a smear-ripened cheese.</title>
        <authorList>
            <consortium name="US DOE Joint Genome Institute (JGI-PGF)"/>
            <person name="Walter F."/>
            <person name="Albersmeier A."/>
            <person name="Kalinowski J."/>
            <person name="Ruckert C."/>
        </authorList>
    </citation>
    <scope>NUCLEOTIDE SEQUENCE</scope>
    <source>
        <strain evidence="3">CGMCC 1.3617</strain>
    </source>
</reference>
<keyword evidence="4" id="KW-1185">Reference proteome</keyword>
<feature type="transmembrane region" description="Helical" evidence="1">
    <location>
        <begin position="120"/>
        <end position="144"/>
    </location>
</feature>
<comment type="caution">
    <text evidence="3">The sequence shown here is derived from an EMBL/GenBank/DDBJ whole genome shotgun (WGS) entry which is preliminary data.</text>
</comment>
<feature type="domain" description="VTT" evidence="2">
    <location>
        <begin position="59"/>
        <end position="169"/>
    </location>
</feature>
<accession>A0A917KYU9</accession>
<dbReference type="EMBL" id="BMKW01000014">
    <property type="protein sequence ID" value="GGJ36329.1"/>
    <property type="molecule type" value="Genomic_DNA"/>
</dbReference>
<dbReference type="Proteomes" id="UP000661507">
    <property type="component" value="Unassembled WGS sequence"/>
</dbReference>
<reference evidence="3" key="2">
    <citation type="submission" date="2020-09" db="EMBL/GenBank/DDBJ databases">
        <authorList>
            <person name="Sun Q."/>
            <person name="Zhou Y."/>
        </authorList>
    </citation>
    <scope>NUCLEOTIDE SEQUENCE</scope>
    <source>
        <strain evidence="3">CGMCC 1.3617</strain>
    </source>
</reference>
<feature type="transmembrane region" description="Helical" evidence="1">
    <location>
        <begin position="151"/>
        <end position="174"/>
    </location>
</feature>
<evidence type="ECO:0000256" key="1">
    <source>
        <dbReference type="SAM" id="Phobius"/>
    </source>
</evidence>
<feature type="transmembrane region" description="Helical" evidence="1">
    <location>
        <begin position="28"/>
        <end position="46"/>
    </location>
</feature>
<protein>
    <submittedName>
        <fullName evidence="3">Membrane protein</fullName>
    </submittedName>
</protein>
<evidence type="ECO:0000259" key="2">
    <source>
        <dbReference type="Pfam" id="PF09335"/>
    </source>
</evidence>
<dbReference type="AlphaFoldDB" id="A0A917KYU9"/>
<keyword evidence="1" id="KW-0472">Membrane</keyword>
<feature type="transmembrane region" description="Helical" evidence="1">
    <location>
        <begin position="180"/>
        <end position="197"/>
    </location>
</feature>
<keyword evidence="1" id="KW-0812">Transmembrane</keyword>